<dbReference type="Pfam" id="PF00186">
    <property type="entry name" value="DHFR_1"/>
    <property type="match status" value="1"/>
</dbReference>
<dbReference type="Gene3D" id="3.40.430.10">
    <property type="entry name" value="Dihydrofolate Reductase, subunit A"/>
    <property type="match status" value="1"/>
</dbReference>
<dbReference type="AlphaFoldDB" id="A0A3Q8S7L5"/>
<dbReference type="PANTHER" id="PTHR48069:SF3">
    <property type="entry name" value="DIHYDROFOLATE REDUCTASE"/>
    <property type="match status" value="1"/>
</dbReference>
<dbReference type="InterPro" id="IPR012259">
    <property type="entry name" value="DHFR"/>
</dbReference>
<dbReference type="EC" id="1.5.1.3" evidence="3"/>
<evidence type="ECO:0000256" key="6">
    <source>
        <dbReference type="ARBA" id="ARBA00023002"/>
    </source>
</evidence>
<accession>A0A3Q8S7L5</accession>
<dbReference type="GO" id="GO:0046654">
    <property type="term" value="P:tetrahydrofolate biosynthetic process"/>
    <property type="evidence" value="ECO:0007669"/>
    <property type="project" value="UniProtKB-UniPathway"/>
</dbReference>
<dbReference type="RefSeq" id="WP_125164399.1">
    <property type="nucleotide sequence ID" value="NZ_CP034234.1"/>
</dbReference>
<evidence type="ECO:0000256" key="5">
    <source>
        <dbReference type="ARBA" id="ARBA00022857"/>
    </source>
</evidence>
<evidence type="ECO:0000256" key="1">
    <source>
        <dbReference type="ARBA" id="ARBA00004903"/>
    </source>
</evidence>
<evidence type="ECO:0000256" key="4">
    <source>
        <dbReference type="ARBA" id="ARBA00022563"/>
    </source>
</evidence>
<dbReference type="EMBL" id="CP034234">
    <property type="protein sequence ID" value="AZK44222.1"/>
    <property type="molecule type" value="Genomic_DNA"/>
</dbReference>
<dbReference type="Proteomes" id="UP000278804">
    <property type="component" value="Chromosome"/>
</dbReference>
<keyword evidence="9" id="KW-1185">Reference proteome</keyword>
<organism evidence="8 9">
    <name type="scientific">Erysipelothrix piscisicarius</name>
    <dbReference type="NCBI Taxonomy" id="2485784"/>
    <lineage>
        <taxon>Bacteria</taxon>
        <taxon>Bacillati</taxon>
        <taxon>Bacillota</taxon>
        <taxon>Erysipelotrichia</taxon>
        <taxon>Erysipelotrichales</taxon>
        <taxon>Erysipelotrichaceae</taxon>
        <taxon>Erysipelothrix</taxon>
    </lineage>
</organism>
<dbReference type="InterPro" id="IPR001796">
    <property type="entry name" value="DHFR_dom"/>
</dbReference>
<evidence type="ECO:0000313" key="9">
    <source>
        <dbReference type="Proteomes" id="UP000278804"/>
    </source>
</evidence>
<dbReference type="GO" id="GO:0006730">
    <property type="term" value="P:one-carbon metabolic process"/>
    <property type="evidence" value="ECO:0007669"/>
    <property type="project" value="UniProtKB-KW"/>
</dbReference>
<sequence length="150" mass="17443">MIKIIVAMNQHRTIGLNGSMPWHNKEDLQHFRKTTLNQKVIMGRKTFEGLPKKLDNREIYVVTRNTLIENAIPDLRAFLIQHQNSKETIFIAGGGEIYAQSLPFAHELIISYIPNDVIGDTFFPDFSDLEFKIKNQVEYSTFKQVTYERI</sequence>
<dbReference type="GO" id="GO:0046452">
    <property type="term" value="P:dihydrofolate metabolic process"/>
    <property type="evidence" value="ECO:0007669"/>
    <property type="project" value="TreeGrafter"/>
</dbReference>
<keyword evidence="4" id="KW-0554">One-carbon metabolism</keyword>
<evidence type="ECO:0000256" key="3">
    <source>
        <dbReference type="ARBA" id="ARBA00012856"/>
    </source>
</evidence>
<dbReference type="PANTHER" id="PTHR48069">
    <property type="entry name" value="DIHYDROFOLATE REDUCTASE"/>
    <property type="match status" value="1"/>
</dbReference>
<dbReference type="UniPathway" id="UPA00077">
    <property type="reaction ID" value="UER00158"/>
</dbReference>
<dbReference type="KEGG" id="eri:EEI45_05190"/>
<dbReference type="GO" id="GO:0005829">
    <property type="term" value="C:cytosol"/>
    <property type="evidence" value="ECO:0007669"/>
    <property type="project" value="TreeGrafter"/>
</dbReference>
<comment type="similarity">
    <text evidence="2">Belongs to the dihydrofolate reductase family.</text>
</comment>
<gene>
    <name evidence="8" type="ORF">EEI45_05190</name>
</gene>
<protein>
    <recommendedName>
        <fullName evidence="3">dihydrofolate reductase</fullName>
        <ecNumber evidence="3">1.5.1.3</ecNumber>
    </recommendedName>
</protein>
<dbReference type="InterPro" id="IPR024072">
    <property type="entry name" value="DHFR-like_dom_sf"/>
</dbReference>
<dbReference type="GO" id="GO:0004146">
    <property type="term" value="F:dihydrofolate reductase activity"/>
    <property type="evidence" value="ECO:0007669"/>
    <property type="project" value="UniProtKB-EC"/>
</dbReference>
<keyword evidence="5" id="KW-0521">NADP</keyword>
<name>A0A3Q8S7L5_9FIRM</name>
<dbReference type="PRINTS" id="PR00070">
    <property type="entry name" value="DHFR"/>
</dbReference>
<reference evidence="8 9" key="1">
    <citation type="journal article" date="2020" name="Int. J. Syst. Evol. Microbiol.">
        <title>Description of Erysipelothrix piscisicarius sp. nov., an emergent fish pathogen, and assessment of virulence using a tiger barb (Puntigrus tetrazona) infection model.</title>
        <authorList>
            <person name="Pomaranski E.K."/>
            <person name="Griffin M.J."/>
            <person name="Camus A.C."/>
            <person name="Armwood A.R."/>
            <person name="Shelley J."/>
            <person name="Waldbieser G.C."/>
            <person name="LaFrentz B.R."/>
            <person name="Garcia J.C."/>
            <person name="Yanong R."/>
            <person name="Soto E."/>
        </authorList>
    </citation>
    <scope>NUCLEOTIDE SEQUENCE [LARGE SCALE GENOMIC DNA]</scope>
    <source>
        <strain evidence="8 9">15TAL0474</strain>
    </source>
</reference>
<evidence type="ECO:0000313" key="8">
    <source>
        <dbReference type="EMBL" id="AZK44222.1"/>
    </source>
</evidence>
<evidence type="ECO:0000259" key="7">
    <source>
        <dbReference type="PROSITE" id="PS51330"/>
    </source>
</evidence>
<keyword evidence="6" id="KW-0560">Oxidoreductase</keyword>
<dbReference type="SUPFAM" id="SSF53597">
    <property type="entry name" value="Dihydrofolate reductase-like"/>
    <property type="match status" value="1"/>
</dbReference>
<evidence type="ECO:0000256" key="2">
    <source>
        <dbReference type="ARBA" id="ARBA00009539"/>
    </source>
</evidence>
<dbReference type="GO" id="GO:0046655">
    <property type="term" value="P:folic acid metabolic process"/>
    <property type="evidence" value="ECO:0007669"/>
    <property type="project" value="TreeGrafter"/>
</dbReference>
<comment type="pathway">
    <text evidence="1">Cofactor biosynthesis; tetrahydrofolate biosynthesis; 5,6,7,8-tetrahydrofolate from 7,8-dihydrofolate: step 1/1.</text>
</comment>
<proteinExistence type="inferred from homology"/>
<dbReference type="CDD" id="cd00209">
    <property type="entry name" value="DHFR"/>
    <property type="match status" value="1"/>
</dbReference>
<feature type="domain" description="DHFR" evidence="7">
    <location>
        <begin position="1"/>
        <end position="150"/>
    </location>
</feature>
<dbReference type="GO" id="GO:0050661">
    <property type="term" value="F:NADP binding"/>
    <property type="evidence" value="ECO:0007669"/>
    <property type="project" value="InterPro"/>
</dbReference>
<dbReference type="PROSITE" id="PS51330">
    <property type="entry name" value="DHFR_2"/>
    <property type="match status" value="1"/>
</dbReference>